<protein>
    <recommendedName>
        <fullName evidence="4">Iron uptake protein</fullName>
    </recommendedName>
</protein>
<evidence type="ECO:0000256" key="1">
    <source>
        <dbReference type="SAM" id="Phobius"/>
    </source>
</evidence>
<evidence type="ECO:0000313" key="3">
    <source>
        <dbReference type="Proteomes" id="UP000256763"/>
    </source>
</evidence>
<keyword evidence="1" id="KW-0472">Membrane</keyword>
<sequence>MKGVSAGRHPLAVTQRLLLVVVGGYLLSAAAVALGGLLLTGVLAPSEAVALSAMLGFILYLVLLLWGFAERSLGRLWWLLGGGAVLGQVVVQALAWSGG</sequence>
<feature type="transmembrane region" description="Helical" evidence="1">
    <location>
        <begin position="17"/>
        <end position="43"/>
    </location>
</feature>
<gene>
    <name evidence="2" type="ORF">CAL65_17075</name>
</gene>
<keyword evidence="1" id="KW-0812">Transmembrane</keyword>
<keyword evidence="1" id="KW-1133">Transmembrane helix</keyword>
<reference evidence="3" key="1">
    <citation type="submission" date="2017-05" db="EMBL/GenBank/DDBJ databases">
        <authorList>
            <person name="Sharma S."/>
            <person name="Sidhu C."/>
            <person name="Pinnaka A.K."/>
        </authorList>
    </citation>
    <scope>NUCLEOTIDE SEQUENCE [LARGE SCALE GENOMIC DNA]</scope>
    <source>
        <strain evidence="3">AK93</strain>
    </source>
</reference>
<dbReference type="AlphaFoldDB" id="A0A3E0WNL4"/>
<evidence type="ECO:0000313" key="2">
    <source>
        <dbReference type="EMBL" id="RFA33566.1"/>
    </source>
</evidence>
<dbReference type="RefSeq" id="WP_116302926.1">
    <property type="nucleotide sequence ID" value="NZ_NFZV01000015.1"/>
</dbReference>
<feature type="transmembrane region" description="Helical" evidence="1">
    <location>
        <begin position="49"/>
        <end position="69"/>
    </location>
</feature>
<name>A0A3E0WNL4_9GAMM</name>
<accession>A0A3E0WNL4</accession>
<organism evidence="2 3">
    <name type="scientific">Alkalilimnicola ehrlichii</name>
    <dbReference type="NCBI Taxonomy" id="351052"/>
    <lineage>
        <taxon>Bacteria</taxon>
        <taxon>Pseudomonadati</taxon>
        <taxon>Pseudomonadota</taxon>
        <taxon>Gammaproteobacteria</taxon>
        <taxon>Chromatiales</taxon>
        <taxon>Ectothiorhodospiraceae</taxon>
        <taxon>Alkalilimnicola</taxon>
    </lineage>
</organism>
<dbReference type="Proteomes" id="UP000256763">
    <property type="component" value="Unassembled WGS sequence"/>
</dbReference>
<feature type="transmembrane region" description="Helical" evidence="1">
    <location>
        <begin position="76"/>
        <end position="96"/>
    </location>
</feature>
<proteinExistence type="predicted"/>
<comment type="caution">
    <text evidence="2">The sequence shown here is derived from an EMBL/GenBank/DDBJ whole genome shotgun (WGS) entry which is preliminary data.</text>
</comment>
<evidence type="ECO:0008006" key="4">
    <source>
        <dbReference type="Google" id="ProtNLM"/>
    </source>
</evidence>
<keyword evidence="3" id="KW-1185">Reference proteome</keyword>
<dbReference type="EMBL" id="NFZW01000020">
    <property type="protein sequence ID" value="RFA33566.1"/>
    <property type="molecule type" value="Genomic_DNA"/>
</dbReference>